<evidence type="ECO:0000256" key="1">
    <source>
        <dbReference type="SAM" id="MobiDB-lite"/>
    </source>
</evidence>
<proteinExistence type="predicted"/>
<dbReference type="PROSITE" id="PS51257">
    <property type="entry name" value="PROKAR_LIPOPROTEIN"/>
    <property type="match status" value="1"/>
</dbReference>
<feature type="region of interest" description="Disordered" evidence="1">
    <location>
        <begin position="383"/>
        <end position="443"/>
    </location>
</feature>
<dbReference type="Proteomes" id="UP000663090">
    <property type="component" value="Chromosome"/>
</dbReference>
<keyword evidence="3" id="KW-1185">Reference proteome</keyword>
<evidence type="ECO:0000313" key="2">
    <source>
        <dbReference type="EMBL" id="QSQ11432.1"/>
    </source>
</evidence>
<protein>
    <submittedName>
        <fullName evidence="2">Lamin tail domain-containing protein</fullName>
    </submittedName>
</protein>
<gene>
    <name evidence="2" type="ORF">JY572_23825</name>
</gene>
<name>A0ABX7MY92_9BACT</name>
<dbReference type="EMBL" id="CP071091">
    <property type="protein sequence ID" value="QSQ11432.1"/>
    <property type="molecule type" value="Genomic_DNA"/>
</dbReference>
<accession>A0ABX7MY92</accession>
<reference evidence="2 3" key="1">
    <citation type="submission" date="2021-02" db="EMBL/GenBank/DDBJ databases">
        <title>De Novo genome assembly of isolated myxobacteria.</title>
        <authorList>
            <person name="Stevens D.C."/>
        </authorList>
    </citation>
    <scope>NUCLEOTIDE SEQUENCE [LARGE SCALE GENOMIC DNA]</scope>
    <source>
        <strain evidence="2 3">SCHIC003</strain>
    </source>
</reference>
<evidence type="ECO:0000313" key="3">
    <source>
        <dbReference type="Proteomes" id="UP000663090"/>
    </source>
</evidence>
<sequence length="627" mass="63810">MWRRAFDVGVDVRGWGWWLGVLGLSACGVPADEWAEEACAGVLPGDLVITEYLNDPEGSDTGQEYVELHNPHAKPVELESLTLYAARSDGSQEKGFSFSGSRPVLAGEYLVLGDVRDGPLPAHVDQSYGESLGALGNASGKLGLRCGSRVIDEVSLSAPARSGLARALDGRLWPDSAGNDDLSRWCDVSSASGGSGTFQGSPGAANAPCSAGDGGSVGESVATCVPMGAVSPRSVKWPRVGELVITEVMVNPLGDDTLGEWVEVMATVPVDLNELSLGSDTTVAKLQAPHCLSLPAGGYAVLARRTEAVLNGGLPTPVASLGVDLRNAGGVVQVKAGEVLVDAVAYGASEEGVATQVSPREASASGNDSPAAWCRASESYGVRGNRGSPGRVNRACEAGTDSPDGGVRDGGGFDGGSRDAGVVDAGTPEGGTRDGGGPDAGSGGASCIDRVTGRPRAVRTPGVGALVLTEFMADPAAVADGMGEWLEVLALREVDLNGVTLTNEGGASTTLDAALCLSLRAGSRGVLARQADTSLNGGLPSVLATFNFNLANSAGSRSLRLGVEGQVLDTITWTHAATPGVSWQVDPASSDPWRNDVSGSFCLSPSGARYGLGDRGTPGLENRACAP</sequence>
<feature type="compositionally biased region" description="Gly residues" evidence="1">
    <location>
        <begin position="433"/>
        <end position="443"/>
    </location>
</feature>
<organism evidence="2 3">
    <name type="scientific">Myxococcus landrumensis</name>
    <dbReference type="NCBI Taxonomy" id="2813577"/>
    <lineage>
        <taxon>Bacteria</taxon>
        <taxon>Pseudomonadati</taxon>
        <taxon>Myxococcota</taxon>
        <taxon>Myxococcia</taxon>
        <taxon>Myxococcales</taxon>
        <taxon>Cystobacterineae</taxon>
        <taxon>Myxococcaceae</taxon>
        <taxon>Myxococcus</taxon>
    </lineage>
</organism>